<keyword evidence="1" id="KW-0472">Membrane</keyword>
<accession>A0A2P2E6R2</accession>
<gene>
    <name evidence="2" type="ORF">PbB2_00403</name>
</gene>
<keyword evidence="1" id="KW-0812">Transmembrane</keyword>
<dbReference type="EMBL" id="BFBR01000001">
    <property type="protein sequence ID" value="GBF56746.1"/>
    <property type="molecule type" value="Genomic_DNA"/>
</dbReference>
<dbReference type="AlphaFoldDB" id="A0A2P2E6R2"/>
<keyword evidence="1" id="KW-1133">Transmembrane helix</keyword>
<dbReference type="OrthoDB" id="7620554at2"/>
<protein>
    <submittedName>
        <fullName evidence="2">Uncharacterized protein</fullName>
    </submittedName>
</protein>
<sequence length="142" mass="15404">MAPIWRNWLNLWCGGVIVLGLIFLGSGLPATDWGVRLYFDAMAWPIDGKGWEEAARLTAMVLGAVMMGWGVTMLILVRVAIENPHLRLFVPLTGAILVWWLGDTSLSFVLGSPGNATANTLFLIAYLIPVIASGALKQPKAQ</sequence>
<evidence type="ECO:0000313" key="2">
    <source>
        <dbReference type="EMBL" id="GBF56746.1"/>
    </source>
</evidence>
<dbReference type="RefSeq" id="WP_108983602.1">
    <property type="nucleotide sequence ID" value="NZ_BFBR01000001.1"/>
</dbReference>
<organism evidence="2 3">
    <name type="scientific">Candidatus Phycosocius bacilliformis</name>
    <dbReference type="NCBI Taxonomy" id="1445552"/>
    <lineage>
        <taxon>Bacteria</taxon>
        <taxon>Pseudomonadati</taxon>
        <taxon>Pseudomonadota</taxon>
        <taxon>Alphaproteobacteria</taxon>
        <taxon>Caulobacterales</taxon>
        <taxon>Caulobacterales incertae sedis</taxon>
        <taxon>Candidatus Phycosocius</taxon>
    </lineage>
</organism>
<reference evidence="2 3" key="1">
    <citation type="journal article" date="2018" name="Genome Announc.">
        <title>Draft Genome Sequence of "Candidatus Phycosocius bacilliformis," an Alphaproteobacterial Ectosymbiont of the Hydrocarbon-Producing Green Alga Botryococcus braunii.</title>
        <authorList>
            <person name="Tanabe Y."/>
            <person name="Yamaguchi H."/>
            <person name="Watanabe M.M."/>
        </authorList>
    </citation>
    <scope>NUCLEOTIDE SEQUENCE [LARGE SCALE GENOMIC DNA]</scope>
    <source>
        <strain evidence="2 3">BOTRYCO-2</strain>
    </source>
</reference>
<evidence type="ECO:0000256" key="1">
    <source>
        <dbReference type="SAM" id="Phobius"/>
    </source>
</evidence>
<feature type="transmembrane region" description="Helical" evidence="1">
    <location>
        <begin position="57"/>
        <end position="81"/>
    </location>
</feature>
<dbReference type="Proteomes" id="UP000245086">
    <property type="component" value="Unassembled WGS sequence"/>
</dbReference>
<proteinExistence type="predicted"/>
<feature type="transmembrane region" description="Helical" evidence="1">
    <location>
        <begin position="116"/>
        <end position="136"/>
    </location>
</feature>
<keyword evidence="3" id="KW-1185">Reference proteome</keyword>
<name>A0A2P2E6R2_9PROT</name>
<feature type="transmembrane region" description="Helical" evidence="1">
    <location>
        <begin position="7"/>
        <end position="28"/>
    </location>
</feature>
<evidence type="ECO:0000313" key="3">
    <source>
        <dbReference type="Proteomes" id="UP000245086"/>
    </source>
</evidence>
<feature type="transmembrane region" description="Helical" evidence="1">
    <location>
        <begin position="88"/>
        <end position="110"/>
    </location>
</feature>
<comment type="caution">
    <text evidence="2">The sequence shown here is derived from an EMBL/GenBank/DDBJ whole genome shotgun (WGS) entry which is preliminary data.</text>
</comment>